<evidence type="ECO:0000256" key="11">
    <source>
        <dbReference type="ARBA" id="ARBA00023253"/>
    </source>
</evidence>
<dbReference type="PANTHER" id="PTHR31741:SF4">
    <property type="entry name" value="O-FUCOSYLTRANSFERASE 28"/>
    <property type="match status" value="1"/>
</dbReference>
<evidence type="ECO:0000256" key="7">
    <source>
        <dbReference type="ARBA" id="ARBA00022968"/>
    </source>
</evidence>
<evidence type="ECO:0000256" key="6">
    <source>
        <dbReference type="ARBA" id="ARBA00022692"/>
    </source>
</evidence>
<feature type="compositionally biased region" description="Polar residues" evidence="14">
    <location>
        <begin position="1"/>
        <end position="15"/>
    </location>
</feature>
<dbReference type="GO" id="GO:0006004">
    <property type="term" value="P:fucose metabolic process"/>
    <property type="evidence" value="ECO:0007669"/>
    <property type="project" value="UniProtKB-KW"/>
</dbReference>
<feature type="region of interest" description="Disordered" evidence="14">
    <location>
        <begin position="1"/>
        <end position="53"/>
    </location>
</feature>
<comment type="similarity">
    <text evidence="3">Belongs to the glycosyltransferase GT106 family.</text>
</comment>
<dbReference type="EMBL" id="OX451737">
    <property type="protein sequence ID" value="CAI8600961.1"/>
    <property type="molecule type" value="Genomic_DNA"/>
</dbReference>
<dbReference type="PANTHER" id="PTHR31741">
    <property type="entry name" value="OS02G0726500 PROTEIN-RELATED"/>
    <property type="match status" value="1"/>
</dbReference>
<proteinExistence type="inferred from homology"/>
<keyword evidence="12" id="KW-0119">Carbohydrate metabolism</keyword>
<dbReference type="Pfam" id="PF10250">
    <property type="entry name" value="O-FucT"/>
    <property type="match status" value="1"/>
</dbReference>
<keyword evidence="10" id="KW-0325">Glycoprotein</keyword>
<dbReference type="FunFam" id="3.40.50.11350:FF:000011">
    <property type="entry name" value="O-fucosyltransferase 28"/>
    <property type="match status" value="1"/>
</dbReference>
<evidence type="ECO:0000256" key="3">
    <source>
        <dbReference type="ARBA" id="ARBA00007737"/>
    </source>
</evidence>
<dbReference type="GO" id="GO:0016757">
    <property type="term" value="F:glycosyltransferase activity"/>
    <property type="evidence" value="ECO:0007669"/>
    <property type="project" value="UniProtKB-KW"/>
</dbReference>
<comment type="pathway">
    <text evidence="2">Glycan metabolism.</text>
</comment>
<evidence type="ECO:0000256" key="2">
    <source>
        <dbReference type="ARBA" id="ARBA00004881"/>
    </source>
</evidence>
<sequence length="639" mass="73065">MSSGGPTTASSNTSPRVAAGPTTTRRRVPDINNTNNNSIDTEKQQQHQQQQSFTDFSELEPDDPVLSNTVHHHAHVHHHLHPITRYLLLRARILLCVPESLILRLKQFFLWLSGSVQGLRSGKNVGRKIFAVLIVMVVMSVFFKVSLFIGGGVDMNGKSIGNGQLILQRFKEDWASAQRVVTETETETSMPKRVLERLPTPEIWLKPNSDKYYQCVSRPRFRTKTSKTNGYLLVHANGGLNQMRTGICDMVAVAKIMNATLVLPSLDHESFWTDPSDFKDIFDWRRFMKVLKDDIDIVEYLPIRYSSLKPFVKAPVSWSKASYYRSEILPMLKRHKVVQFTHTDSRLANNGLASSIQKLRCRANYHALKYTVEIEELGKTLVDRLRNNDEPYIALHLRYEKDMLAFTGCSHNLTIDEAEELRVMRYEVKHWKEKEIDSVDRRLQGGCPMSPREAAIFLKAMGYPSTTTIYIVAGPIYGGNSMAAFRAEYPNVFTHSTLATDEELEPFKPYQNRLAALDYIVALESDVFVYTYDGNMAKAVQGHRRFEGFRKTINPNRSSFVNLIDRFDVGSISWDKFCLEVKKLHVERLGAPYLRQIGETPRVEENFFANPFPGCVCNKSQELITSQKLDQRFGILPQR</sequence>
<evidence type="ECO:0000256" key="14">
    <source>
        <dbReference type="SAM" id="MobiDB-lite"/>
    </source>
</evidence>
<gene>
    <name evidence="16" type="ORF">VFH_II249200</name>
</gene>
<keyword evidence="17" id="KW-1185">Reference proteome</keyword>
<keyword evidence="8 15" id="KW-1133">Transmembrane helix</keyword>
<evidence type="ECO:0000313" key="16">
    <source>
        <dbReference type="EMBL" id="CAI8600961.1"/>
    </source>
</evidence>
<evidence type="ECO:0000256" key="1">
    <source>
        <dbReference type="ARBA" id="ARBA00004606"/>
    </source>
</evidence>
<dbReference type="InterPro" id="IPR019378">
    <property type="entry name" value="GDP-Fuc_O-FucTrfase"/>
</dbReference>
<keyword evidence="7" id="KW-0735">Signal-anchor</keyword>
<dbReference type="Proteomes" id="UP001157006">
    <property type="component" value="Chromosome 2"/>
</dbReference>
<keyword evidence="5" id="KW-0808">Transferase</keyword>
<evidence type="ECO:0000256" key="4">
    <source>
        <dbReference type="ARBA" id="ARBA00022676"/>
    </source>
</evidence>
<dbReference type="GO" id="GO:0005737">
    <property type="term" value="C:cytoplasm"/>
    <property type="evidence" value="ECO:0007669"/>
    <property type="project" value="TreeGrafter"/>
</dbReference>
<keyword evidence="11" id="KW-0294">Fucose metabolism</keyword>
<reference evidence="16 17" key="1">
    <citation type="submission" date="2023-01" db="EMBL/GenBank/DDBJ databases">
        <authorList>
            <person name="Kreplak J."/>
        </authorList>
    </citation>
    <scope>NUCLEOTIDE SEQUENCE [LARGE SCALE GENOMIC DNA]</scope>
</reference>
<dbReference type="CDD" id="cd11299">
    <property type="entry name" value="O-FucT_plant"/>
    <property type="match status" value="1"/>
</dbReference>
<evidence type="ECO:0000256" key="10">
    <source>
        <dbReference type="ARBA" id="ARBA00023180"/>
    </source>
</evidence>
<keyword evidence="6 15" id="KW-0812">Transmembrane</keyword>
<keyword evidence="9 15" id="KW-0472">Membrane</keyword>
<evidence type="ECO:0000313" key="17">
    <source>
        <dbReference type="Proteomes" id="UP001157006"/>
    </source>
</evidence>
<evidence type="ECO:0000256" key="12">
    <source>
        <dbReference type="ARBA" id="ARBA00023277"/>
    </source>
</evidence>
<accession>A0AAV0ZSV4</accession>
<name>A0AAV0ZSV4_VICFA</name>
<evidence type="ECO:0000256" key="8">
    <source>
        <dbReference type="ARBA" id="ARBA00022989"/>
    </source>
</evidence>
<protein>
    <recommendedName>
        <fullName evidence="13">O-fucosyltransferase family protein</fullName>
    </recommendedName>
</protein>
<evidence type="ECO:0000256" key="13">
    <source>
        <dbReference type="ARBA" id="ARBA00030350"/>
    </source>
</evidence>
<evidence type="ECO:0000256" key="9">
    <source>
        <dbReference type="ARBA" id="ARBA00023136"/>
    </source>
</evidence>
<dbReference type="AlphaFoldDB" id="A0AAV0ZSV4"/>
<dbReference type="InterPro" id="IPR024709">
    <property type="entry name" value="FucosylTrfase_pln"/>
</dbReference>
<feature type="transmembrane region" description="Helical" evidence="15">
    <location>
        <begin position="129"/>
        <end position="149"/>
    </location>
</feature>
<organism evidence="16 17">
    <name type="scientific">Vicia faba</name>
    <name type="common">Broad bean</name>
    <name type="synonym">Faba vulgaris</name>
    <dbReference type="NCBI Taxonomy" id="3906"/>
    <lineage>
        <taxon>Eukaryota</taxon>
        <taxon>Viridiplantae</taxon>
        <taxon>Streptophyta</taxon>
        <taxon>Embryophyta</taxon>
        <taxon>Tracheophyta</taxon>
        <taxon>Spermatophyta</taxon>
        <taxon>Magnoliopsida</taxon>
        <taxon>eudicotyledons</taxon>
        <taxon>Gunneridae</taxon>
        <taxon>Pentapetalae</taxon>
        <taxon>rosids</taxon>
        <taxon>fabids</taxon>
        <taxon>Fabales</taxon>
        <taxon>Fabaceae</taxon>
        <taxon>Papilionoideae</taxon>
        <taxon>50 kb inversion clade</taxon>
        <taxon>NPAAA clade</taxon>
        <taxon>Hologalegina</taxon>
        <taxon>IRL clade</taxon>
        <taxon>Fabeae</taxon>
        <taxon>Vicia</taxon>
    </lineage>
</organism>
<comment type="subcellular location">
    <subcellularLocation>
        <location evidence="1">Membrane</location>
        <topology evidence="1">Single-pass type II membrane protein</topology>
    </subcellularLocation>
</comment>
<dbReference type="GO" id="GO:0016020">
    <property type="term" value="C:membrane"/>
    <property type="evidence" value="ECO:0007669"/>
    <property type="project" value="UniProtKB-SubCell"/>
</dbReference>
<evidence type="ECO:0000256" key="5">
    <source>
        <dbReference type="ARBA" id="ARBA00022679"/>
    </source>
</evidence>
<keyword evidence="4" id="KW-0328">Glycosyltransferase</keyword>
<evidence type="ECO:0000256" key="15">
    <source>
        <dbReference type="SAM" id="Phobius"/>
    </source>
</evidence>